<accession>A0A1H3PG53</accession>
<dbReference type="InterPro" id="IPR027417">
    <property type="entry name" value="P-loop_NTPase"/>
</dbReference>
<dbReference type="STRING" id="1137993.SAMN05660209_04306"/>
<feature type="repeat" description="WD" evidence="3">
    <location>
        <begin position="1207"/>
        <end position="1248"/>
    </location>
</feature>
<keyword evidence="7" id="KW-1185">Reference proteome</keyword>
<feature type="repeat" description="WD" evidence="3">
    <location>
        <begin position="1164"/>
        <end position="1199"/>
    </location>
</feature>
<reference evidence="7" key="1">
    <citation type="submission" date="2016-10" db="EMBL/GenBank/DDBJ databases">
        <authorList>
            <person name="Varghese N."/>
            <person name="Submissions S."/>
        </authorList>
    </citation>
    <scope>NUCLEOTIDE SEQUENCE [LARGE SCALE GENOMIC DNA]</scope>
    <source>
        <strain evidence="7">DSM 45422</strain>
    </source>
</reference>
<dbReference type="Pfam" id="PF13676">
    <property type="entry name" value="TIR_2"/>
    <property type="match status" value="1"/>
</dbReference>
<evidence type="ECO:0000256" key="3">
    <source>
        <dbReference type="PROSITE-ProRule" id="PRU00221"/>
    </source>
</evidence>
<dbReference type="Pfam" id="PF00400">
    <property type="entry name" value="WD40"/>
    <property type="match status" value="14"/>
</dbReference>
<feature type="repeat" description="WD" evidence="3">
    <location>
        <begin position="1035"/>
        <end position="1072"/>
    </location>
</feature>
<feature type="repeat" description="WD" evidence="3">
    <location>
        <begin position="992"/>
        <end position="1033"/>
    </location>
</feature>
<feature type="repeat" description="WD" evidence="3">
    <location>
        <begin position="691"/>
        <end position="732"/>
    </location>
</feature>
<dbReference type="OrthoDB" id="134501at2"/>
<dbReference type="PANTHER" id="PTHR45333:SF1">
    <property type="entry name" value="CHROMOSOME UNDETERMINED SCAFFOLD_625, WHOLE GENOME SHOTGUN SEQUENCE"/>
    <property type="match status" value="1"/>
</dbReference>
<proteinExistence type="predicted"/>
<dbReference type="InterPro" id="IPR001680">
    <property type="entry name" value="WD40_rpt"/>
</dbReference>
<dbReference type="RefSeq" id="WP_091160770.1">
    <property type="nucleotide sequence ID" value="NZ_FNOT01000016.1"/>
</dbReference>
<dbReference type="SMART" id="SM00320">
    <property type="entry name" value="WD40"/>
    <property type="match status" value="14"/>
</dbReference>
<dbReference type="Gene3D" id="2.130.10.10">
    <property type="entry name" value="YVTN repeat-like/Quinoprotein amine dehydrogenase"/>
    <property type="match status" value="6"/>
</dbReference>
<keyword evidence="1 3" id="KW-0853">WD repeat</keyword>
<evidence type="ECO:0000256" key="2">
    <source>
        <dbReference type="ARBA" id="ARBA00022737"/>
    </source>
</evidence>
<feature type="repeat" description="WD" evidence="3">
    <location>
        <begin position="820"/>
        <end position="853"/>
    </location>
</feature>
<evidence type="ECO:0000259" key="4">
    <source>
        <dbReference type="Pfam" id="PF13676"/>
    </source>
</evidence>
<dbReference type="Gene3D" id="3.40.50.300">
    <property type="entry name" value="P-loop containing nucleotide triphosphate hydrolases"/>
    <property type="match status" value="1"/>
</dbReference>
<dbReference type="SUPFAM" id="SSF52540">
    <property type="entry name" value="P-loop containing nucleoside triphosphate hydrolases"/>
    <property type="match status" value="1"/>
</dbReference>
<dbReference type="SUPFAM" id="SSF52200">
    <property type="entry name" value="Toll/Interleukin receptor TIR domain"/>
    <property type="match status" value="1"/>
</dbReference>
<dbReference type="InterPro" id="IPR049052">
    <property type="entry name" value="nSTAND1"/>
</dbReference>
<dbReference type="PROSITE" id="PS50082">
    <property type="entry name" value="WD_REPEATS_2"/>
    <property type="match status" value="14"/>
</dbReference>
<feature type="repeat" description="WD" evidence="3">
    <location>
        <begin position="863"/>
        <end position="904"/>
    </location>
</feature>
<dbReference type="PROSITE" id="PS00678">
    <property type="entry name" value="WD_REPEATS_1"/>
    <property type="match status" value="9"/>
</dbReference>
<evidence type="ECO:0000313" key="7">
    <source>
        <dbReference type="Proteomes" id="UP000198921"/>
    </source>
</evidence>
<sequence length="1336" mass="141361">MPSLFVSHCSADRAAAERMRDWLQREEFSALFLDFDPALGIPAGRNWERELYARLRSADAVVFLASPASVASSWCFAEVSLARSLGRPVFPVRVEAGVRMPLLEDVQWVDLGEGEPALARLRGGLRRAGFHAADAFDWDVTRPPYPGLEAFTAEDAAVFFGRDPEIERLMDLLQPTLQRGSGRFVGIIGPSGSGKSSLLRAGLLPRLRRLRSRWVLVPPMRPGDQPVRNLARSLAAAFDGHGRPRPVELVERRLEDGMTGLRRLALELSDLHRAADGDPPGVLIAIDQAEELLTQGGIHEQQAFLRLVRGAVGGEGPLWGVATIRSEFLSTSPERAGLAELVDDSLVVEPLSRARLAEVIEAPGRRAGLEFAPGLIGRMVEDTAGGDALPLLAYTLRELYQRAGPDGRIEHADYESVGGVVGALQRRADRITEELSRRGDDRLVLPTLLKLVTVEGDGEPTRRRVGRSSLGVDEQVVVDAFVEARLVTSRQEGGGRPGTAEAVVEVAHEALLRQWPPLRDAIEAGRAWLRIRSELERMALDWDAEGRDDSYLLRGARLAATDRWSGEHSAELGPTERAFLDASRASASRELHAARRSVRRLRVLAAGLTVLLVVALGAVAYAVRANERTLAQTRLTLARQLAAATTELVDSQPDTAILAGLQSMSLARGQVPEPPAGLVTALSRTTHASRQLLHDDRVHGVAFSPDGRVLATGSADGAVHWWDAASGTPRGEPLAVHSNGVSAVAFSPDGQQLVSGSSDGTVALTDVRSGEVRGEPPAGHEAAVTSVAFSPDGRSIATASDDRTVRLWDVASGRPLGQPLTGHGDAVNRVAYSPDGTLVASASNDGTIRLWDVGTGGQHGAPLTGHGNWVRGVAFSPDGALLVSGSFDATVRLWDVATGQPHGAPLTGHSAEVRAVAFSPDGRLVASGGTDSTTRLWDVATGRPHGQPLAGHTNEVDSVAFSPDGRQMATAAWDDTARIWQLEETPTVSRALVGSEDAVFAVAFSPDGRSLVTGGADDVVRTWDVSTGRPLGVPMSGHQGDVHDVALSPDGRLLASSSEDGTVRLWDVATGEPHGLPLGGHGYRVYGIAFSPDGRLLASGGEDATVRLWDVAAGREVGAPLTGPVEAVYAVAFSPDGATVAGGSLDSTVWLWDVATGRPLGEPLSGHTADVNGVAFSPDGRLIASASSDSTVRVWQASSEQPDGIPLTDHTDEVYGVAFSPDGRSVASGSLDGTALVYDARTGDRHGHPLSGHRAGVVGVAFSPDGDVLATASDDGTVLLWDLRFDDWLAAGCGLVNRNLSMTEWERLLPGRPYERTCPGFPAGTGAPGGAPAAPY</sequence>
<evidence type="ECO:0000259" key="5">
    <source>
        <dbReference type="Pfam" id="PF20703"/>
    </source>
</evidence>
<feature type="repeat" description="WD" evidence="3">
    <location>
        <begin position="1121"/>
        <end position="1162"/>
    </location>
</feature>
<dbReference type="Proteomes" id="UP000198921">
    <property type="component" value="Unassembled WGS sequence"/>
</dbReference>
<evidence type="ECO:0000256" key="1">
    <source>
        <dbReference type="ARBA" id="ARBA00022574"/>
    </source>
</evidence>
<protein>
    <submittedName>
        <fullName evidence="6">WD40 repeat</fullName>
    </submittedName>
</protein>
<feature type="repeat" description="WD" evidence="3">
    <location>
        <begin position="949"/>
        <end position="990"/>
    </location>
</feature>
<feature type="domain" description="Novel STAND NTPase 1" evidence="5">
    <location>
        <begin position="144"/>
        <end position="549"/>
    </location>
</feature>
<feature type="domain" description="TIR" evidence="4">
    <location>
        <begin position="5"/>
        <end position="118"/>
    </location>
</feature>
<feature type="repeat" description="WD" evidence="3">
    <location>
        <begin position="734"/>
        <end position="775"/>
    </location>
</feature>
<feature type="repeat" description="WD" evidence="3">
    <location>
        <begin position="906"/>
        <end position="947"/>
    </location>
</feature>
<dbReference type="InterPro" id="IPR015943">
    <property type="entry name" value="WD40/YVTN_repeat-like_dom_sf"/>
</dbReference>
<dbReference type="Pfam" id="PF20703">
    <property type="entry name" value="nSTAND1"/>
    <property type="match status" value="1"/>
</dbReference>
<dbReference type="InterPro" id="IPR035897">
    <property type="entry name" value="Toll_tir_struct_dom_sf"/>
</dbReference>
<dbReference type="CDD" id="cd00200">
    <property type="entry name" value="WD40"/>
    <property type="match status" value="2"/>
</dbReference>
<dbReference type="InterPro" id="IPR036322">
    <property type="entry name" value="WD40_repeat_dom_sf"/>
</dbReference>
<dbReference type="GO" id="GO:0007165">
    <property type="term" value="P:signal transduction"/>
    <property type="evidence" value="ECO:0007669"/>
    <property type="project" value="InterPro"/>
</dbReference>
<dbReference type="InterPro" id="IPR000157">
    <property type="entry name" value="TIR_dom"/>
</dbReference>
<keyword evidence="2" id="KW-0677">Repeat</keyword>
<dbReference type="Gene3D" id="3.40.50.10140">
    <property type="entry name" value="Toll/interleukin-1 receptor homology (TIR) domain"/>
    <property type="match status" value="1"/>
</dbReference>
<feature type="repeat" description="WD" evidence="3">
    <location>
        <begin position="777"/>
        <end position="818"/>
    </location>
</feature>
<evidence type="ECO:0000313" key="6">
    <source>
        <dbReference type="EMBL" id="SDZ00080.1"/>
    </source>
</evidence>
<dbReference type="PANTHER" id="PTHR45333">
    <property type="entry name" value="MEMBRANE PROTEIN-RELATED"/>
    <property type="match status" value="1"/>
</dbReference>
<dbReference type="SUPFAM" id="SSF50978">
    <property type="entry name" value="WD40 repeat-like"/>
    <property type="match status" value="2"/>
</dbReference>
<dbReference type="InterPro" id="IPR020472">
    <property type="entry name" value="WD40_PAC1"/>
</dbReference>
<feature type="repeat" description="WD" evidence="3">
    <location>
        <begin position="1250"/>
        <end position="1284"/>
    </location>
</feature>
<dbReference type="InterPro" id="IPR019775">
    <property type="entry name" value="WD40_repeat_CS"/>
</dbReference>
<feature type="repeat" description="WD" evidence="3">
    <location>
        <begin position="1078"/>
        <end position="1119"/>
    </location>
</feature>
<dbReference type="EMBL" id="FNOT01000016">
    <property type="protein sequence ID" value="SDZ00080.1"/>
    <property type="molecule type" value="Genomic_DNA"/>
</dbReference>
<dbReference type="PROSITE" id="PS50294">
    <property type="entry name" value="WD_REPEATS_REGION"/>
    <property type="match status" value="14"/>
</dbReference>
<gene>
    <name evidence="6" type="ORF">SAMN05660209_04306</name>
</gene>
<name>A0A1H3PG53_9ACTN</name>
<organism evidence="6 7">
    <name type="scientific">Geodermatophilus africanus</name>
    <dbReference type="NCBI Taxonomy" id="1137993"/>
    <lineage>
        <taxon>Bacteria</taxon>
        <taxon>Bacillati</taxon>
        <taxon>Actinomycetota</taxon>
        <taxon>Actinomycetes</taxon>
        <taxon>Geodermatophilales</taxon>
        <taxon>Geodermatophilaceae</taxon>
        <taxon>Geodermatophilus</taxon>
    </lineage>
</organism>
<dbReference type="PRINTS" id="PR00320">
    <property type="entry name" value="GPROTEINBRPT"/>
</dbReference>